<dbReference type="EMBL" id="FQUT01000004">
    <property type="protein sequence ID" value="SHF47411.1"/>
    <property type="molecule type" value="Genomic_DNA"/>
</dbReference>
<dbReference type="OrthoDB" id="1261230at2"/>
<gene>
    <name evidence="2" type="ORF">SAMN05443633_104334</name>
</gene>
<keyword evidence="3" id="KW-1185">Reference proteome</keyword>
<organism evidence="2 3">
    <name type="scientific">Chryseobacterium arachidis</name>
    <dbReference type="NCBI Taxonomy" id="1416778"/>
    <lineage>
        <taxon>Bacteria</taxon>
        <taxon>Pseudomonadati</taxon>
        <taxon>Bacteroidota</taxon>
        <taxon>Flavobacteriia</taxon>
        <taxon>Flavobacteriales</taxon>
        <taxon>Weeksellaceae</taxon>
        <taxon>Chryseobacterium group</taxon>
        <taxon>Chryseobacterium</taxon>
    </lineage>
</organism>
<dbReference type="Proteomes" id="UP000184518">
    <property type="component" value="Unassembled WGS sequence"/>
</dbReference>
<dbReference type="InterPro" id="IPR055415">
    <property type="entry name" value="LD_SV2"/>
</dbReference>
<protein>
    <submittedName>
        <fullName evidence="2">Pentapeptide repeat-containing protein</fullName>
    </submittedName>
</protein>
<dbReference type="RefSeq" id="WP_072956711.1">
    <property type="nucleotide sequence ID" value="NZ_FQUT01000004.1"/>
</dbReference>
<evidence type="ECO:0000313" key="3">
    <source>
        <dbReference type="Proteomes" id="UP000184518"/>
    </source>
</evidence>
<dbReference type="AlphaFoldDB" id="A0A1M5BY79"/>
<name>A0A1M5BY79_9FLAO</name>
<dbReference type="Gene3D" id="2.160.20.80">
    <property type="entry name" value="E3 ubiquitin-protein ligase SopA"/>
    <property type="match status" value="1"/>
</dbReference>
<reference evidence="3" key="1">
    <citation type="submission" date="2016-11" db="EMBL/GenBank/DDBJ databases">
        <authorList>
            <person name="Varghese N."/>
            <person name="Submissions S."/>
        </authorList>
    </citation>
    <scope>NUCLEOTIDE SEQUENCE [LARGE SCALE GENOMIC DNA]</scope>
    <source>
        <strain evidence="3">DSM 27619</strain>
    </source>
</reference>
<proteinExistence type="predicted"/>
<evidence type="ECO:0000313" key="2">
    <source>
        <dbReference type="EMBL" id="SHF47411.1"/>
    </source>
</evidence>
<dbReference type="Pfam" id="PF23894">
    <property type="entry name" value="LD_SV2"/>
    <property type="match status" value="1"/>
</dbReference>
<dbReference type="STRING" id="1416778.SAMN05443633_104334"/>
<evidence type="ECO:0000259" key="1">
    <source>
        <dbReference type="Pfam" id="PF23894"/>
    </source>
</evidence>
<dbReference type="SUPFAM" id="SSF141571">
    <property type="entry name" value="Pentapeptide repeat-like"/>
    <property type="match status" value="1"/>
</dbReference>
<accession>A0A1M5BY79</accession>
<feature type="domain" description="SV2A/B/C luminal" evidence="1">
    <location>
        <begin position="25"/>
        <end position="120"/>
    </location>
</feature>
<sequence>MENRFNLFSEIKEKNNYTSDDLPNFNEIEIKDLIINDINLDNLISVKSKYINIEFNTLSLYSSYFVQTLFEECIFQNVDFTKSNLNNTSLKSCSFISCSFASAEIMGAEITNCNFKNCNFTDIIFSDNTINDTQFEITDKSFSAIGDNVEKNVVWLFS</sequence>